<dbReference type="AlphaFoldDB" id="A0A2C6KQ66"/>
<evidence type="ECO:0000256" key="1">
    <source>
        <dbReference type="SAM" id="MobiDB-lite"/>
    </source>
</evidence>
<sequence length="997" mass="110662">MAPPAETVVDSDQARSVGPSKASYSGGTEGSGGGLIGGFCKVETKLEEWPFPDLPAFSIDYAELHYPKVSIFHNAQQKPILKYSWPAVKAHQRARAAVVLLHDLGTHTVFEWLKHLPPISAEERREMEADQDATDLEKKEFIRLRETAHYEGSWVKKFNEAGLDVHAIDLQGHGLSKVLQGKKGQPKPDTFDEFAEDTCWLLEDVCRYSTIPIFLVGQGLGATIAARAVELLARHGKLGKPHVFVSGEDEQTGLTDSSTAASSSASTSSVAGDDVPGLKFATQPRYVRHTGRGTKEVPVEHVFVQARPIPVAGVALLSPLLTADELPTEEMKRQKQNTGDEETEEEGGFMAKIARYFGPSGDPQSPLASLLGVRMHRKNPSMPEYNVWYHKDRLTLKGLTPYGLYTDIRQGMDETLRDARWLLVPIERDSANTFSLEDWQESYKQWKDMMRAKRSTVLTALLRSKRNFDTEMPDLAPWLKDDDGEAEEVKDWRLEEQAAMEHDALESTQEQPHAHCRHVQRARMAFYLNILLVQSLEDTTSLPRGTVQFFKRIGGRVQASREVLIQLGELPPDTAACCSCGPSTQVVNLGSDEDSPIWPDAEGGDDDGWVDVVTDKPFVSAASVRSFQSLPLSKSGLMESMSAADGEPPASDLRSPAAESDIGVSETGADATSAWSQRSGRTKEKLDQGEDALLQDETDALQARVDALAAASRKLDEDLLLTKQQAGDSADGLARFGTRIRHAHLVRATTDVYGDLEQDADSDVVGVEEVKWVKAVPANRAAGLLCCTSPGMVKRVELVQAKVKIVDRILMMEATDSVKAVIEEIQERERLERERQRELNETKKGSWLLNCVSGGEPLEPVQNEPLYQQKRRWKRVQGVIIDQTGERVPVEEVERLRCQKPEDYARLFFSYGAVAGEENHARSALWLVPDMYHSLCQEDKNGLLATKLLERWILPVLEDLQIRERMWSKAAVNTEPRSTSLAMVVGEKTPADRGDAE</sequence>
<proteinExistence type="predicted"/>
<name>A0A2C6KQ66_9APIC</name>
<gene>
    <name evidence="3" type="ORF">CSUI_007559</name>
</gene>
<dbReference type="InterPro" id="IPR022742">
    <property type="entry name" value="Hydrolase_4"/>
</dbReference>
<dbReference type="VEuPathDB" id="ToxoDB:CSUI_007559"/>
<reference evidence="3 4" key="1">
    <citation type="journal article" date="2017" name="Int. J. Parasitol.">
        <title>The genome of the protozoan parasite Cystoisospora suis and a reverse vaccinology approach to identify vaccine candidates.</title>
        <authorList>
            <person name="Palmieri N."/>
            <person name="Shrestha A."/>
            <person name="Ruttkowski B."/>
            <person name="Beck T."/>
            <person name="Vogl C."/>
            <person name="Tomley F."/>
            <person name="Blake D.P."/>
            <person name="Joachim A."/>
        </authorList>
    </citation>
    <scope>NUCLEOTIDE SEQUENCE [LARGE SCALE GENOMIC DNA]</scope>
    <source>
        <strain evidence="3 4">Wien I</strain>
    </source>
</reference>
<feature type="compositionally biased region" description="Low complexity" evidence="1">
    <location>
        <begin position="257"/>
        <end position="269"/>
    </location>
</feature>
<dbReference type="GeneID" id="94430915"/>
<evidence type="ECO:0000313" key="3">
    <source>
        <dbReference type="EMBL" id="PHJ18614.1"/>
    </source>
</evidence>
<dbReference type="OrthoDB" id="329460at2759"/>
<protein>
    <submittedName>
        <fullName evidence="3">Lysophospholipase</fullName>
    </submittedName>
</protein>
<comment type="caution">
    <text evidence="3">The sequence shown here is derived from an EMBL/GenBank/DDBJ whole genome shotgun (WGS) entry which is preliminary data.</text>
</comment>
<dbReference type="Pfam" id="PF12146">
    <property type="entry name" value="Hydrolase_4"/>
    <property type="match status" value="1"/>
</dbReference>
<dbReference type="SUPFAM" id="SSF53474">
    <property type="entry name" value="alpha/beta-Hydrolases"/>
    <property type="match status" value="1"/>
</dbReference>
<evidence type="ECO:0000313" key="4">
    <source>
        <dbReference type="Proteomes" id="UP000221165"/>
    </source>
</evidence>
<keyword evidence="4" id="KW-1185">Reference proteome</keyword>
<dbReference type="InterPro" id="IPR029058">
    <property type="entry name" value="AB_hydrolase_fold"/>
</dbReference>
<accession>A0A2C6KQ66</accession>
<dbReference type="RefSeq" id="XP_067920320.1">
    <property type="nucleotide sequence ID" value="XM_068067704.1"/>
</dbReference>
<dbReference type="PANTHER" id="PTHR11614">
    <property type="entry name" value="PHOSPHOLIPASE-RELATED"/>
    <property type="match status" value="1"/>
</dbReference>
<feature type="domain" description="Serine aminopeptidase S33" evidence="2">
    <location>
        <begin position="154"/>
        <end position="230"/>
    </location>
</feature>
<evidence type="ECO:0000259" key="2">
    <source>
        <dbReference type="Pfam" id="PF12146"/>
    </source>
</evidence>
<feature type="region of interest" description="Disordered" evidence="1">
    <location>
        <begin position="243"/>
        <end position="276"/>
    </location>
</feature>
<dbReference type="EMBL" id="MIGC01004015">
    <property type="protein sequence ID" value="PHJ18614.1"/>
    <property type="molecule type" value="Genomic_DNA"/>
</dbReference>
<organism evidence="3 4">
    <name type="scientific">Cystoisospora suis</name>
    <dbReference type="NCBI Taxonomy" id="483139"/>
    <lineage>
        <taxon>Eukaryota</taxon>
        <taxon>Sar</taxon>
        <taxon>Alveolata</taxon>
        <taxon>Apicomplexa</taxon>
        <taxon>Conoidasida</taxon>
        <taxon>Coccidia</taxon>
        <taxon>Eucoccidiorida</taxon>
        <taxon>Eimeriorina</taxon>
        <taxon>Sarcocystidae</taxon>
        <taxon>Cystoisospora</taxon>
    </lineage>
</organism>
<dbReference type="InterPro" id="IPR051044">
    <property type="entry name" value="MAG_DAG_Lipase"/>
</dbReference>
<feature type="region of interest" description="Disordered" evidence="1">
    <location>
        <begin position="639"/>
        <end position="687"/>
    </location>
</feature>
<dbReference type="Proteomes" id="UP000221165">
    <property type="component" value="Unassembled WGS sequence"/>
</dbReference>
<feature type="region of interest" description="Disordered" evidence="1">
    <location>
        <begin position="1"/>
        <end position="29"/>
    </location>
</feature>
<dbReference type="Gene3D" id="3.40.50.1820">
    <property type="entry name" value="alpha/beta hydrolase"/>
    <property type="match status" value="1"/>
</dbReference>